<name>A0A0A9GPT0_ARUDO</name>
<protein>
    <submittedName>
        <fullName evidence="1">Uncharacterized protein</fullName>
    </submittedName>
</protein>
<dbReference type="EMBL" id="GBRH01173345">
    <property type="protein sequence ID" value="JAE24551.1"/>
    <property type="molecule type" value="Transcribed_RNA"/>
</dbReference>
<proteinExistence type="predicted"/>
<dbReference type="AlphaFoldDB" id="A0A0A9GPT0"/>
<evidence type="ECO:0000313" key="1">
    <source>
        <dbReference type="EMBL" id="JAE24551.1"/>
    </source>
</evidence>
<sequence length="57" mass="6562">MSSISSYINVFSQKNNFFVEIDSWFHFCFGCGPNFKSCNNRTRSSSPSQFQPVILVM</sequence>
<reference evidence="1" key="1">
    <citation type="submission" date="2014-09" db="EMBL/GenBank/DDBJ databases">
        <authorList>
            <person name="Magalhaes I.L.F."/>
            <person name="Oliveira U."/>
            <person name="Santos F.R."/>
            <person name="Vidigal T.H.D.A."/>
            <person name="Brescovit A.D."/>
            <person name="Santos A.J."/>
        </authorList>
    </citation>
    <scope>NUCLEOTIDE SEQUENCE</scope>
    <source>
        <tissue evidence="1">Shoot tissue taken approximately 20 cm above the soil surface</tissue>
    </source>
</reference>
<organism evidence="1">
    <name type="scientific">Arundo donax</name>
    <name type="common">Giant reed</name>
    <name type="synonym">Donax arundinaceus</name>
    <dbReference type="NCBI Taxonomy" id="35708"/>
    <lineage>
        <taxon>Eukaryota</taxon>
        <taxon>Viridiplantae</taxon>
        <taxon>Streptophyta</taxon>
        <taxon>Embryophyta</taxon>
        <taxon>Tracheophyta</taxon>
        <taxon>Spermatophyta</taxon>
        <taxon>Magnoliopsida</taxon>
        <taxon>Liliopsida</taxon>
        <taxon>Poales</taxon>
        <taxon>Poaceae</taxon>
        <taxon>PACMAD clade</taxon>
        <taxon>Arundinoideae</taxon>
        <taxon>Arundineae</taxon>
        <taxon>Arundo</taxon>
    </lineage>
</organism>
<reference evidence="1" key="2">
    <citation type="journal article" date="2015" name="Data Brief">
        <title>Shoot transcriptome of the giant reed, Arundo donax.</title>
        <authorList>
            <person name="Barrero R.A."/>
            <person name="Guerrero F.D."/>
            <person name="Moolhuijzen P."/>
            <person name="Goolsby J.A."/>
            <person name="Tidwell J."/>
            <person name="Bellgard S.E."/>
            <person name="Bellgard M.I."/>
        </authorList>
    </citation>
    <scope>NUCLEOTIDE SEQUENCE</scope>
    <source>
        <tissue evidence="1">Shoot tissue taken approximately 20 cm above the soil surface</tissue>
    </source>
</reference>
<accession>A0A0A9GPT0</accession>